<evidence type="ECO:0000256" key="5">
    <source>
        <dbReference type="SAM" id="Phobius"/>
    </source>
</evidence>
<comment type="subcellular location">
    <subcellularLocation>
        <location evidence="1">Cell membrane</location>
        <topology evidence="1">Multi-pass membrane protein</topology>
    </subcellularLocation>
</comment>
<feature type="transmembrane region" description="Helical" evidence="5">
    <location>
        <begin position="75"/>
        <end position="94"/>
    </location>
</feature>
<evidence type="ECO:0000313" key="7">
    <source>
        <dbReference type="EMBL" id="GGG15126.1"/>
    </source>
</evidence>
<keyword evidence="2 5" id="KW-0812">Transmembrane</keyword>
<sequence length="244" mass="27420">MESEMNNTVTSDVETVNVKNNGDVTLFELAYINSRIAKLNHEKISDKQTVTALRALFAIITLIGFLIIIKVIDTYLYIGIIITVFGGVIFLASFTDAKQSKIKAEIEGLNMQKKLLENSSGNNTNRYFDSLVSINLRNLEEYYDLVKISNKKSFYASLTMSTFGVLIIAGGLIVSYFMDEFKDISYIATAAGLLVEIISGLMFYLYSKTVLQLKEYHDSLIDVQNVLLSFKLSVLHNSVSEKKR</sequence>
<evidence type="ECO:0000256" key="1">
    <source>
        <dbReference type="ARBA" id="ARBA00004651"/>
    </source>
</evidence>
<organism evidence="7 8">
    <name type="scientific">Paenibacillus aceti</name>
    <dbReference type="NCBI Taxonomy" id="1820010"/>
    <lineage>
        <taxon>Bacteria</taxon>
        <taxon>Bacillati</taxon>
        <taxon>Bacillota</taxon>
        <taxon>Bacilli</taxon>
        <taxon>Bacillales</taxon>
        <taxon>Paenibacillaceae</taxon>
        <taxon>Paenibacillus</taxon>
    </lineage>
</organism>
<evidence type="ECO:0000259" key="6">
    <source>
        <dbReference type="Pfam" id="PF20712"/>
    </source>
</evidence>
<dbReference type="RefSeq" id="WP_120461552.1">
    <property type="nucleotide sequence ID" value="NZ_BMIW01000040.1"/>
</dbReference>
<evidence type="ECO:0000313" key="8">
    <source>
        <dbReference type="Proteomes" id="UP000608420"/>
    </source>
</evidence>
<keyword evidence="8" id="KW-1185">Reference proteome</keyword>
<comment type="caution">
    <text evidence="7">The sequence shown here is derived from an EMBL/GenBank/DDBJ whole genome shotgun (WGS) entry which is preliminary data.</text>
</comment>
<evidence type="ECO:0000256" key="3">
    <source>
        <dbReference type="ARBA" id="ARBA00022989"/>
    </source>
</evidence>
<reference evidence="8" key="1">
    <citation type="journal article" date="2019" name="Int. J. Syst. Evol. Microbiol.">
        <title>The Global Catalogue of Microorganisms (GCM) 10K type strain sequencing project: providing services to taxonomists for standard genome sequencing and annotation.</title>
        <authorList>
            <consortium name="The Broad Institute Genomics Platform"/>
            <consortium name="The Broad Institute Genome Sequencing Center for Infectious Disease"/>
            <person name="Wu L."/>
            <person name="Ma J."/>
        </authorList>
    </citation>
    <scope>NUCLEOTIDE SEQUENCE [LARGE SCALE GENOMIC DNA]</scope>
    <source>
        <strain evidence="8">CGMCC 1.15420</strain>
    </source>
</reference>
<dbReference type="InterPro" id="IPR036640">
    <property type="entry name" value="ABC1_TM_sf"/>
</dbReference>
<dbReference type="SUPFAM" id="SSF90123">
    <property type="entry name" value="ABC transporter transmembrane region"/>
    <property type="match status" value="1"/>
</dbReference>
<keyword evidence="3 5" id="KW-1133">Transmembrane helix</keyword>
<feature type="transmembrane region" description="Helical" evidence="5">
    <location>
        <begin position="154"/>
        <end position="178"/>
    </location>
</feature>
<accession>A0ABQ1W6H2</accession>
<gene>
    <name evidence="7" type="ORF">GCM10010913_41280</name>
</gene>
<evidence type="ECO:0000256" key="2">
    <source>
        <dbReference type="ARBA" id="ARBA00022692"/>
    </source>
</evidence>
<dbReference type="Pfam" id="PF20712">
    <property type="entry name" value="CyanoTRADDas_TM"/>
    <property type="match status" value="1"/>
</dbReference>
<feature type="transmembrane region" description="Helical" evidence="5">
    <location>
        <begin position="51"/>
        <end position="69"/>
    </location>
</feature>
<dbReference type="InterPro" id="IPR048567">
    <property type="entry name" value="CyanoTRADDas_TM"/>
</dbReference>
<name>A0ABQ1W6H2_9BACL</name>
<dbReference type="Proteomes" id="UP000608420">
    <property type="component" value="Unassembled WGS sequence"/>
</dbReference>
<protein>
    <recommendedName>
        <fullName evidence="6">Cyanobacterial TRADD-N associated 2 transmembrane domain-containing protein</fullName>
    </recommendedName>
</protein>
<proteinExistence type="predicted"/>
<evidence type="ECO:0000256" key="4">
    <source>
        <dbReference type="ARBA" id="ARBA00023136"/>
    </source>
</evidence>
<keyword evidence="4 5" id="KW-0472">Membrane</keyword>
<dbReference type="EMBL" id="BMIW01000040">
    <property type="protein sequence ID" value="GGG15126.1"/>
    <property type="molecule type" value="Genomic_DNA"/>
</dbReference>
<feature type="domain" description="Cyanobacterial TRADD-N associated 2 transmembrane" evidence="6">
    <location>
        <begin position="151"/>
        <end position="213"/>
    </location>
</feature>
<feature type="transmembrane region" description="Helical" evidence="5">
    <location>
        <begin position="184"/>
        <end position="206"/>
    </location>
</feature>